<comment type="caution">
    <text evidence="14">The sequence shown here is derived from an EMBL/GenBank/DDBJ whole genome shotgun (WGS) entry which is preliminary data.</text>
</comment>
<evidence type="ECO:0000256" key="9">
    <source>
        <dbReference type="ARBA" id="ARBA00023085"/>
    </source>
</evidence>
<feature type="chain" id="PRO_5015020579" description="Pectinesterase" evidence="12">
    <location>
        <begin position="24"/>
        <end position="371"/>
    </location>
</feature>
<gene>
    <name evidence="14" type="ORF">RchiOBHm_Chr1g0373011</name>
</gene>
<evidence type="ECO:0000256" key="1">
    <source>
        <dbReference type="ARBA" id="ARBA00004191"/>
    </source>
</evidence>
<keyword evidence="15" id="KW-1185">Reference proteome</keyword>
<dbReference type="PROSITE" id="PS00503">
    <property type="entry name" value="PECTINESTERASE_2"/>
    <property type="match status" value="1"/>
</dbReference>
<comment type="pathway">
    <text evidence="2 12">Glycan metabolism; pectin degradation; 2-dehydro-3-deoxy-D-gluconate from pectin: step 1/5.</text>
</comment>
<dbReference type="EC" id="3.1.1.11" evidence="4 12"/>
<dbReference type="GO" id="GO:0042545">
    <property type="term" value="P:cell wall modification"/>
    <property type="evidence" value="ECO:0007669"/>
    <property type="project" value="UniProtKB-UniRule"/>
</dbReference>
<dbReference type="Pfam" id="PF01095">
    <property type="entry name" value="Pectinesterase"/>
    <property type="match status" value="1"/>
</dbReference>
<dbReference type="InterPro" id="IPR011050">
    <property type="entry name" value="Pectin_lyase_fold/virulence"/>
</dbReference>
<accession>A0A2P6SLX1</accession>
<dbReference type="FunFam" id="2.160.20.10:FF:000008">
    <property type="entry name" value="Pectinesterase"/>
    <property type="match status" value="1"/>
</dbReference>
<dbReference type="InterPro" id="IPR033131">
    <property type="entry name" value="Pectinesterase_Asp_AS"/>
</dbReference>
<dbReference type="Gene3D" id="2.160.20.10">
    <property type="entry name" value="Single-stranded right-handed beta-helix, Pectin lyase-like"/>
    <property type="match status" value="1"/>
</dbReference>
<keyword evidence="7 12" id="KW-0732">Signal</keyword>
<organism evidence="14 15">
    <name type="scientific">Rosa chinensis</name>
    <name type="common">China rose</name>
    <dbReference type="NCBI Taxonomy" id="74649"/>
    <lineage>
        <taxon>Eukaryota</taxon>
        <taxon>Viridiplantae</taxon>
        <taxon>Streptophyta</taxon>
        <taxon>Embryophyta</taxon>
        <taxon>Tracheophyta</taxon>
        <taxon>Spermatophyta</taxon>
        <taxon>Magnoliopsida</taxon>
        <taxon>eudicotyledons</taxon>
        <taxon>Gunneridae</taxon>
        <taxon>Pentapetalae</taxon>
        <taxon>rosids</taxon>
        <taxon>fabids</taxon>
        <taxon>Rosales</taxon>
        <taxon>Rosaceae</taxon>
        <taxon>Rosoideae</taxon>
        <taxon>Rosoideae incertae sedis</taxon>
        <taxon>Rosa</taxon>
    </lineage>
</organism>
<evidence type="ECO:0000313" key="14">
    <source>
        <dbReference type="EMBL" id="PRQ59695.1"/>
    </source>
</evidence>
<dbReference type="EMBL" id="PDCK01000039">
    <property type="protein sequence ID" value="PRQ59695.1"/>
    <property type="molecule type" value="Genomic_DNA"/>
</dbReference>
<keyword evidence="8 12" id="KW-0378">Hydrolase</keyword>
<dbReference type="Gramene" id="PRQ59695">
    <property type="protein sequence ID" value="PRQ59695"/>
    <property type="gene ID" value="RchiOBHm_Chr1g0373011"/>
</dbReference>
<feature type="signal peptide" evidence="12">
    <location>
        <begin position="1"/>
        <end position="23"/>
    </location>
</feature>
<dbReference type="SUPFAM" id="SSF51126">
    <property type="entry name" value="Pectin lyase-like"/>
    <property type="match status" value="1"/>
</dbReference>
<dbReference type="STRING" id="74649.A0A2P6SLX1"/>
<dbReference type="PANTHER" id="PTHR31321">
    <property type="entry name" value="ACYL-COA THIOESTER HYDROLASE YBHC-RELATED"/>
    <property type="match status" value="1"/>
</dbReference>
<dbReference type="PANTHER" id="PTHR31321:SF87">
    <property type="entry name" value="PECTINESTERASE 63-RELATED"/>
    <property type="match status" value="1"/>
</dbReference>
<dbReference type="InterPro" id="IPR000070">
    <property type="entry name" value="Pectinesterase_cat"/>
</dbReference>
<protein>
    <recommendedName>
        <fullName evidence="4 12">Pectinesterase</fullName>
        <ecNumber evidence="4 12">3.1.1.11</ecNumber>
    </recommendedName>
</protein>
<evidence type="ECO:0000256" key="10">
    <source>
        <dbReference type="ARBA" id="ARBA00047928"/>
    </source>
</evidence>
<evidence type="ECO:0000256" key="4">
    <source>
        <dbReference type="ARBA" id="ARBA00013229"/>
    </source>
</evidence>
<evidence type="ECO:0000256" key="11">
    <source>
        <dbReference type="PROSITE-ProRule" id="PRU10040"/>
    </source>
</evidence>
<feature type="domain" description="Pectinesterase catalytic" evidence="13">
    <location>
        <begin position="74"/>
        <end position="359"/>
    </location>
</feature>
<keyword evidence="6" id="KW-0964">Secreted</keyword>
<comment type="catalytic activity">
    <reaction evidence="10 12">
        <text>[(1-&gt;4)-alpha-D-galacturonosyl methyl ester](n) + n H2O = [(1-&gt;4)-alpha-D-galacturonosyl](n) + n methanol + n H(+)</text>
        <dbReference type="Rhea" id="RHEA:22380"/>
        <dbReference type="Rhea" id="RHEA-COMP:14570"/>
        <dbReference type="Rhea" id="RHEA-COMP:14573"/>
        <dbReference type="ChEBI" id="CHEBI:15377"/>
        <dbReference type="ChEBI" id="CHEBI:15378"/>
        <dbReference type="ChEBI" id="CHEBI:17790"/>
        <dbReference type="ChEBI" id="CHEBI:140522"/>
        <dbReference type="ChEBI" id="CHEBI:140523"/>
        <dbReference type="EC" id="3.1.1.11"/>
    </reaction>
</comment>
<evidence type="ECO:0000256" key="6">
    <source>
        <dbReference type="ARBA" id="ARBA00022525"/>
    </source>
</evidence>
<evidence type="ECO:0000256" key="2">
    <source>
        <dbReference type="ARBA" id="ARBA00005184"/>
    </source>
</evidence>
<evidence type="ECO:0000259" key="13">
    <source>
        <dbReference type="Pfam" id="PF01095"/>
    </source>
</evidence>
<evidence type="ECO:0000256" key="5">
    <source>
        <dbReference type="ARBA" id="ARBA00022512"/>
    </source>
</evidence>
<keyword evidence="5" id="KW-0134">Cell wall</keyword>
<sequence>MVIREKWLAIHAALMMITTILLAATVSMADDAVIPAEKSGLDKWVKDNVKPLAEQKSSLDPALVKAEKGDAKVVKVKQNGGDYKKISEAIDSIPAGNTKRVIIYIGGGTYNEKITIPKNKSFVTFFGDSQNMPNLTYDGNAAKHNGTLYSATLTVESNYFIGVNLNIINSSPRPDGKKDGAQAVALRVFGTKAALYNCKMFGFQDTLCDDQGYHFFKDCYVEGTVDFIFGRGKSLYLNTHLHVLGDNGMTVITAQARESDEDNGYSFVHCNITGTGNGTYLGRAWRAAPKVLFAYTNMGEVVKPEGWTDNFHPEYDNKVQFGEYKNTGPGSSMSKRVKFTKELSDVDAKPFISLGFIEGSKWLLPPPNPKV</sequence>
<dbReference type="GO" id="GO:0030599">
    <property type="term" value="F:pectinesterase activity"/>
    <property type="evidence" value="ECO:0007669"/>
    <property type="project" value="UniProtKB-UniRule"/>
</dbReference>
<dbReference type="GO" id="GO:0045490">
    <property type="term" value="P:pectin catabolic process"/>
    <property type="evidence" value="ECO:0007669"/>
    <property type="project" value="UniProtKB-UniRule"/>
</dbReference>
<dbReference type="InterPro" id="IPR012334">
    <property type="entry name" value="Pectin_lyas_fold"/>
</dbReference>
<proteinExistence type="inferred from homology"/>
<comment type="subcellular location">
    <subcellularLocation>
        <location evidence="1">Secreted</location>
        <location evidence="1">Cell wall</location>
    </subcellularLocation>
</comment>
<feature type="active site" evidence="11">
    <location>
        <position position="226"/>
    </location>
</feature>
<dbReference type="UniPathway" id="UPA00545">
    <property type="reaction ID" value="UER00823"/>
</dbReference>
<comment type="similarity">
    <text evidence="3">Belongs to the pectinesterase family.</text>
</comment>
<evidence type="ECO:0000256" key="3">
    <source>
        <dbReference type="ARBA" id="ARBA00008891"/>
    </source>
</evidence>
<name>A0A2P6SLX1_ROSCH</name>
<keyword evidence="9 12" id="KW-0063">Aspartyl esterase</keyword>
<evidence type="ECO:0000256" key="7">
    <source>
        <dbReference type="ARBA" id="ARBA00022729"/>
    </source>
</evidence>
<evidence type="ECO:0000313" key="15">
    <source>
        <dbReference type="Proteomes" id="UP000238479"/>
    </source>
</evidence>
<dbReference type="OMA" id="THNNFPE"/>
<evidence type="ECO:0000256" key="12">
    <source>
        <dbReference type="RuleBase" id="RU000589"/>
    </source>
</evidence>
<dbReference type="OrthoDB" id="2019149at2759"/>
<dbReference type="AlphaFoldDB" id="A0A2P6SLX1"/>
<reference evidence="14 15" key="1">
    <citation type="journal article" date="2018" name="Nat. Genet.">
        <title>The Rosa genome provides new insights in the design of modern roses.</title>
        <authorList>
            <person name="Bendahmane M."/>
        </authorList>
    </citation>
    <scope>NUCLEOTIDE SEQUENCE [LARGE SCALE GENOMIC DNA]</scope>
    <source>
        <strain evidence="15">cv. Old Blush</strain>
    </source>
</reference>
<dbReference type="Proteomes" id="UP000238479">
    <property type="component" value="Chromosome 1"/>
</dbReference>
<evidence type="ECO:0000256" key="8">
    <source>
        <dbReference type="ARBA" id="ARBA00022801"/>
    </source>
</evidence>